<evidence type="ECO:0000256" key="1">
    <source>
        <dbReference type="SAM" id="MobiDB-lite"/>
    </source>
</evidence>
<dbReference type="SMART" id="SM00450">
    <property type="entry name" value="RHOD"/>
    <property type="match status" value="1"/>
</dbReference>
<dbReference type="Gene3D" id="3.40.250.10">
    <property type="entry name" value="Rhodanese-like domain"/>
    <property type="match status" value="1"/>
</dbReference>
<dbReference type="Pfam" id="PF00581">
    <property type="entry name" value="Rhodanese"/>
    <property type="match status" value="1"/>
</dbReference>
<dbReference type="SUPFAM" id="SSF52821">
    <property type="entry name" value="Rhodanese/Cell cycle control phosphatase"/>
    <property type="match status" value="1"/>
</dbReference>
<dbReference type="PANTHER" id="PTHR45431:SF3">
    <property type="entry name" value="RHODANESE-LIKE DOMAIN-CONTAINING PROTEIN 15, CHLOROPLASTIC"/>
    <property type="match status" value="1"/>
</dbReference>
<dbReference type="EMBL" id="JACOFT010000006">
    <property type="protein sequence ID" value="MBC3812964.1"/>
    <property type="molecule type" value="Genomic_DNA"/>
</dbReference>
<feature type="compositionally biased region" description="Polar residues" evidence="1">
    <location>
        <begin position="1"/>
        <end position="12"/>
    </location>
</feature>
<reference evidence="3 4" key="1">
    <citation type="submission" date="2020-08" db="EMBL/GenBank/DDBJ databases">
        <title>Novel species isolated from subtropical streams in China.</title>
        <authorList>
            <person name="Lu H."/>
        </authorList>
    </citation>
    <scope>NUCLEOTIDE SEQUENCE [LARGE SCALE GENOMIC DNA]</scope>
    <source>
        <strain evidence="3 4">CCTCC AB 2015119</strain>
    </source>
</reference>
<dbReference type="CDD" id="cd01522">
    <property type="entry name" value="RHOD_1"/>
    <property type="match status" value="1"/>
</dbReference>
<keyword evidence="4" id="KW-1185">Reference proteome</keyword>
<dbReference type="InterPro" id="IPR052367">
    <property type="entry name" value="Thiosulfate_ST/Rhodanese-like"/>
</dbReference>
<dbReference type="PANTHER" id="PTHR45431">
    <property type="entry name" value="RHODANESE-LIKE DOMAIN-CONTAINING PROTEIN 15, CHLOROPLASTIC"/>
    <property type="match status" value="1"/>
</dbReference>
<organism evidence="3 4">
    <name type="scientific">Undibacterium aquatile</name>
    <dbReference type="NCBI Taxonomy" id="1537398"/>
    <lineage>
        <taxon>Bacteria</taxon>
        <taxon>Pseudomonadati</taxon>
        <taxon>Pseudomonadota</taxon>
        <taxon>Betaproteobacteria</taxon>
        <taxon>Burkholderiales</taxon>
        <taxon>Oxalobacteraceae</taxon>
        <taxon>Undibacterium</taxon>
    </lineage>
</organism>
<gene>
    <name evidence="3" type="ORF">H8K26_16085</name>
</gene>
<feature type="compositionally biased region" description="Low complexity" evidence="1">
    <location>
        <begin position="13"/>
        <end position="27"/>
    </location>
</feature>
<dbReference type="RefSeq" id="WP_190480843.1">
    <property type="nucleotide sequence ID" value="NZ_JACOFT010000006.1"/>
</dbReference>
<protein>
    <submittedName>
        <fullName evidence="3">Rhodanese-like domain-containing protein</fullName>
    </submittedName>
</protein>
<dbReference type="PROSITE" id="PS50206">
    <property type="entry name" value="RHODANESE_3"/>
    <property type="match status" value="1"/>
</dbReference>
<sequence>MTDSTMTPNDAFSSASSVSDGSGGDVASLLSHAREDARQQQLPFAGSLTPVDAWRLVQLGAATLVDVRTNEERKFVGHVPDSQHVAWATGTALTRNPRFVKEFESKLKDKAAVFLLLCRSGKRSAAAAEALSKAGFVNVFNITEGFEGEINETQQRGQLGGWRLHSLPWVQD</sequence>
<dbReference type="InterPro" id="IPR001763">
    <property type="entry name" value="Rhodanese-like_dom"/>
</dbReference>
<feature type="region of interest" description="Disordered" evidence="1">
    <location>
        <begin position="1"/>
        <end position="27"/>
    </location>
</feature>
<feature type="domain" description="Rhodanese" evidence="2">
    <location>
        <begin position="58"/>
        <end position="152"/>
    </location>
</feature>
<proteinExistence type="predicted"/>
<comment type="caution">
    <text evidence="3">The sequence shown here is derived from an EMBL/GenBank/DDBJ whole genome shotgun (WGS) entry which is preliminary data.</text>
</comment>
<dbReference type="InterPro" id="IPR036873">
    <property type="entry name" value="Rhodanese-like_dom_sf"/>
</dbReference>
<dbReference type="Proteomes" id="UP000637632">
    <property type="component" value="Unassembled WGS sequence"/>
</dbReference>
<evidence type="ECO:0000313" key="3">
    <source>
        <dbReference type="EMBL" id="MBC3812964.1"/>
    </source>
</evidence>
<accession>A0ABR6XJ73</accession>
<evidence type="ECO:0000259" key="2">
    <source>
        <dbReference type="PROSITE" id="PS50206"/>
    </source>
</evidence>
<evidence type="ECO:0000313" key="4">
    <source>
        <dbReference type="Proteomes" id="UP000637632"/>
    </source>
</evidence>
<name>A0ABR6XJ73_9BURK</name>